<dbReference type="InterPro" id="IPR006379">
    <property type="entry name" value="HAD-SF_hydro_IIB"/>
</dbReference>
<dbReference type="GO" id="GO:0005829">
    <property type="term" value="C:cytosol"/>
    <property type="evidence" value="ECO:0007669"/>
    <property type="project" value="TreeGrafter"/>
</dbReference>
<dbReference type="RefSeq" id="WP_086971115.1">
    <property type="nucleotide sequence ID" value="NZ_FCOJ02000035.1"/>
</dbReference>
<dbReference type="STRING" id="1777143.AWB82_04503"/>
<dbReference type="PANTHER" id="PTHR10000">
    <property type="entry name" value="PHOSPHOSERINE PHOSPHATASE"/>
    <property type="match status" value="1"/>
</dbReference>
<dbReference type="Pfam" id="PF08282">
    <property type="entry name" value="Hydrolase_3"/>
    <property type="match status" value="1"/>
</dbReference>
<dbReference type="GO" id="GO:0016791">
    <property type="term" value="F:phosphatase activity"/>
    <property type="evidence" value="ECO:0007669"/>
    <property type="project" value="UniProtKB-ARBA"/>
</dbReference>
<accession>A0A158BSN1</accession>
<dbReference type="Gene3D" id="3.30.1240.10">
    <property type="match status" value="1"/>
</dbReference>
<comment type="caution">
    <text evidence="1">The sequence shown here is derived from an EMBL/GenBank/DDBJ whole genome shotgun (WGS) entry which is preliminary data.</text>
</comment>
<dbReference type="InterPro" id="IPR023214">
    <property type="entry name" value="HAD_sf"/>
</dbReference>
<name>A0A158BSN1_9BURK</name>
<dbReference type="AlphaFoldDB" id="A0A158BSN1"/>
<evidence type="ECO:0000313" key="1">
    <source>
        <dbReference type="EMBL" id="SAK73102.1"/>
    </source>
</evidence>
<evidence type="ECO:0000313" key="2">
    <source>
        <dbReference type="Proteomes" id="UP000054596"/>
    </source>
</evidence>
<dbReference type="NCBIfam" id="TIGR00099">
    <property type="entry name" value="Cof-subfamily"/>
    <property type="match status" value="1"/>
</dbReference>
<proteinExistence type="predicted"/>
<dbReference type="NCBIfam" id="TIGR01484">
    <property type="entry name" value="HAD-SF-IIB"/>
    <property type="match status" value="1"/>
</dbReference>
<dbReference type="CDD" id="cd07516">
    <property type="entry name" value="HAD_Pase"/>
    <property type="match status" value="1"/>
</dbReference>
<dbReference type="SFLD" id="SFLDG01140">
    <property type="entry name" value="C2.B:_Phosphomannomutase_and_P"/>
    <property type="match status" value="1"/>
</dbReference>
<dbReference type="EMBL" id="FCOJ02000035">
    <property type="protein sequence ID" value="SAK73102.1"/>
    <property type="molecule type" value="Genomic_DNA"/>
</dbReference>
<dbReference type="PANTHER" id="PTHR10000:SF8">
    <property type="entry name" value="HAD SUPERFAMILY HYDROLASE-LIKE, TYPE 3"/>
    <property type="match status" value="1"/>
</dbReference>
<sequence length="298" mass="31415">MNGIGRFGLHGASDGDDDDAAYEALAKVELVVTDCDGTLLYTDKALGEPAVDAVRRLKEAGVRFTVASSRPGKGMRHIVEALGVDMPYASYNGGSLVKPGTWEVLSSHKLPRDVVQTSLEALAAAKVDAWVFIDDAWYLTHPEGAYVALETRTVGYEGVCVTRFDDLDLDAVDKIVGSTADTALLARVESSVQKQLEGRGHAARSQTYYLDITSLEANKGTAVRELAQLAGVPLERVAVLGDMGNDVAMFEIAGVSIAMGQASDTVQRHASLVSKSNDEDGFAIGIDALLAARGAAGG</sequence>
<dbReference type="SFLD" id="SFLDS00003">
    <property type="entry name" value="Haloacid_Dehalogenase"/>
    <property type="match status" value="1"/>
</dbReference>
<dbReference type="GO" id="GO:0000287">
    <property type="term" value="F:magnesium ion binding"/>
    <property type="evidence" value="ECO:0007669"/>
    <property type="project" value="TreeGrafter"/>
</dbReference>
<gene>
    <name evidence="1" type="ORF">AWB82_04503</name>
</gene>
<dbReference type="InterPro" id="IPR036412">
    <property type="entry name" value="HAD-like_sf"/>
</dbReference>
<protein>
    <submittedName>
        <fullName evidence="1">Cof-like hydrolase</fullName>
    </submittedName>
</protein>
<organism evidence="1 2">
    <name type="scientific">Caballeronia glebae</name>
    <dbReference type="NCBI Taxonomy" id="1777143"/>
    <lineage>
        <taxon>Bacteria</taxon>
        <taxon>Pseudomonadati</taxon>
        <taxon>Pseudomonadota</taxon>
        <taxon>Betaproteobacteria</taxon>
        <taxon>Burkholderiales</taxon>
        <taxon>Burkholderiaceae</taxon>
        <taxon>Caballeronia</taxon>
    </lineage>
</organism>
<dbReference type="InterPro" id="IPR000150">
    <property type="entry name" value="Cof"/>
</dbReference>
<dbReference type="Gene3D" id="3.40.50.1000">
    <property type="entry name" value="HAD superfamily/HAD-like"/>
    <property type="match status" value="1"/>
</dbReference>
<keyword evidence="2" id="KW-1185">Reference proteome</keyword>
<dbReference type="OrthoDB" id="5498330at2"/>
<dbReference type="SUPFAM" id="SSF56784">
    <property type="entry name" value="HAD-like"/>
    <property type="match status" value="1"/>
</dbReference>
<dbReference type="Proteomes" id="UP000054596">
    <property type="component" value="Unassembled WGS sequence"/>
</dbReference>
<reference evidence="1" key="1">
    <citation type="submission" date="2016-01" db="EMBL/GenBank/DDBJ databases">
        <authorList>
            <person name="Peeters C."/>
        </authorList>
    </citation>
    <scope>NUCLEOTIDE SEQUENCE [LARGE SCALE GENOMIC DNA]</scope>
    <source>
        <strain evidence="1">LMG 29325</strain>
    </source>
</reference>